<dbReference type="PANTHER" id="PTHR15723">
    <property type="entry name" value="CARBOHYDRATE SULFOTRANSFERASE 15"/>
    <property type="match status" value="1"/>
</dbReference>
<dbReference type="EMBL" id="JBJQND010000001">
    <property type="protein sequence ID" value="KAL3889980.1"/>
    <property type="molecule type" value="Genomic_DNA"/>
</dbReference>
<dbReference type="InterPro" id="IPR000863">
    <property type="entry name" value="Sulfotransferase_dom"/>
</dbReference>
<keyword evidence="4" id="KW-1185">Reference proteome</keyword>
<dbReference type="Proteomes" id="UP001634394">
    <property type="component" value="Unassembled WGS sequence"/>
</dbReference>
<proteinExistence type="predicted"/>
<dbReference type="InterPro" id="IPR052654">
    <property type="entry name" value="CS_Sulfotransferase"/>
</dbReference>
<organism evidence="3 4">
    <name type="scientific">Sinanodonta woodiana</name>
    <name type="common">Chinese pond mussel</name>
    <name type="synonym">Anodonta woodiana</name>
    <dbReference type="NCBI Taxonomy" id="1069815"/>
    <lineage>
        <taxon>Eukaryota</taxon>
        <taxon>Metazoa</taxon>
        <taxon>Spiralia</taxon>
        <taxon>Lophotrochozoa</taxon>
        <taxon>Mollusca</taxon>
        <taxon>Bivalvia</taxon>
        <taxon>Autobranchia</taxon>
        <taxon>Heteroconchia</taxon>
        <taxon>Palaeoheterodonta</taxon>
        <taxon>Unionida</taxon>
        <taxon>Unionoidea</taxon>
        <taxon>Unionidae</taxon>
        <taxon>Unioninae</taxon>
        <taxon>Sinanodonta</taxon>
    </lineage>
</organism>
<evidence type="ECO:0000313" key="4">
    <source>
        <dbReference type="Proteomes" id="UP001634394"/>
    </source>
</evidence>
<dbReference type="AlphaFoldDB" id="A0ABD3XWM5"/>
<accession>A0ABD3XWM5</accession>
<dbReference type="Gene3D" id="3.40.50.300">
    <property type="entry name" value="P-loop containing nucleotide triphosphate hydrolases"/>
    <property type="match status" value="2"/>
</dbReference>
<comment type="caution">
    <text evidence="3">The sequence shown here is derived from an EMBL/GenBank/DDBJ whole genome shotgun (WGS) entry which is preliminary data.</text>
</comment>
<dbReference type="PANTHER" id="PTHR15723:SF0">
    <property type="entry name" value="CARBOHYDRATE SULFOTRANSFERASE 15"/>
    <property type="match status" value="1"/>
</dbReference>
<dbReference type="SUPFAM" id="SSF52540">
    <property type="entry name" value="P-loop containing nucleoside triphosphate hydrolases"/>
    <property type="match status" value="1"/>
</dbReference>
<evidence type="ECO:0000256" key="1">
    <source>
        <dbReference type="SAM" id="Phobius"/>
    </source>
</evidence>
<protein>
    <recommendedName>
        <fullName evidence="2">Sulfotransferase domain-containing protein</fullName>
    </recommendedName>
</protein>
<gene>
    <name evidence="3" type="ORF">ACJMK2_002292</name>
</gene>
<evidence type="ECO:0000259" key="2">
    <source>
        <dbReference type="Pfam" id="PF00685"/>
    </source>
</evidence>
<name>A0ABD3XWM5_SINWO</name>
<keyword evidence="1" id="KW-0812">Transmembrane</keyword>
<evidence type="ECO:0000313" key="3">
    <source>
        <dbReference type="EMBL" id="KAL3889980.1"/>
    </source>
</evidence>
<feature type="transmembrane region" description="Helical" evidence="1">
    <location>
        <begin position="12"/>
        <end position="32"/>
    </location>
</feature>
<keyword evidence="1" id="KW-1133">Transmembrane helix</keyword>
<dbReference type="Pfam" id="PF00685">
    <property type="entry name" value="Sulfotransfer_1"/>
    <property type="match status" value="1"/>
</dbReference>
<feature type="domain" description="Sulfotransferase" evidence="2">
    <location>
        <begin position="237"/>
        <end position="338"/>
    </location>
</feature>
<dbReference type="InterPro" id="IPR027417">
    <property type="entry name" value="P-loop_NTPase"/>
</dbReference>
<reference evidence="3 4" key="1">
    <citation type="submission" date="2024-11" db="EMBL/GenBank/DDBJ databases">
        <title>Chromosome-level genome assembly of the freshwater bivalve Anodonta woodiana.</title>
        <authorList>
            <person name="Chen X."/>
        </authorList>
    </citation>
    <scope>NUCLEOTIDE SEQUENCE [LARGE SCALE GENOMIC DNA]</scope>
    <source>
        <strain evidence="3">MN2024</strain>
        <tissue evidence="3">Gills</tissue>
    </source>
</reference>
<keyword evidence="1" id="KW-0472">Membrane</keyword>
<sequence length="384" mass="44331">MELLGTCRRLAPWCGVLIICLGLWIFSFFHLLDFSLPESDSGSGSDVPKNVQSKKTVILHPSKFLKAEKNRAKKGAFSFKHLKKVISVPKPINFQDIFDYKLYPKLGAYSPHWDLLHLGPFELIKGSKNPCWFNNEHFVVCLPYFYVIGAPKCGTTDLFAKISMHPEFISPIVKEPEWISYDRFEYLSSDLSIYLSNFAPIAYYVQRGYKDGQYKGTQLFSDYLHFRNQYATASVEDFHHWASLAVEVFKGCLESKKSARECAYNEEVASRTGMHLRIGLYSIYLRDWLKVIPAKNMLVLRLEDHEKQAQTTMKAVFDLLGLNSDKKLLSRISKQMKANGKEEMRSYRSSLGPMLPKTRTILDNFYKPFNIDLAQLLNDDKFNY</sequence>